<gene>
    <name evidence="2" type="ORF">LR394_12390</name>
</gene>
<dbReference type="PANTHER" id="PTHR33164:SF99">
    <property type="entry name" value="MARR FAMILY REGULATORY PROTEIN"/>
    <property type="match status" value="1"/>
</dbReference>
<sequence>MVFTVLQERGGLTVEDLAEALSLTAPEAVQLTKTLEKRGYLRRTPGPRGARHPLYVVNSKAQQYMRAAGYVQVRQEARLVERLGEDGVAELRTRLTQLIRAQTGDDVPPLRPTW</sequence>
<dbReference type="GO" id="GO:0006950">
    <property type="term" value="P:response to stress"/>
    <property type="evidence" value="ECO:0007669"/>
    <property type="project" value="TreeGrafter"/>
</dbReference>
<keyword evidence="3" id="KW-1185">Reference proteome</keyword>
<feature type="domain" description="HTH marR-type" evidence="1">
    <location>
        <begin position="1"/>
        <end position="100"/>
    </location>
</feature>
<dbReference type="EMBL" id="JAJOMB010000005">
    <property type="protein sequence ID" value="MCD5311701.1"/>
    <property type="molecule type" value="Genomic_DNA"/>
</dbReference>
<name>A0A9X1NDE4_9ACTN</name>
<organism evidence="2 3">
    <name type="scientific">Kineosporia babensis</name>
    <dbReference type="NCBI Taxonomy" id="499548"/>
    <lineage>
        <taxon>Bacteria</taxon>
        <taxon>Bacillati</taxon>
        <taxon>Actinomycetota</taxon>
        <taxon>Actinomycetes</taxon>
        <taxon>Kineosporiales</taxon>
        <taxon>Kineosporiaceae</taxon>
        <taxon>Kineosporia</taxon>
    </lineage>
</organism>
<dbReference type="GO" id="GO:0003700">
    <property type="term" value="F:DNA-binding transcription factor activity"/>
    <property type="evidence" value="ECO:0007669"/>
    <property type="project" value="InterPro"/>
</dbReference>
<comment type="caution">
    <text evidence="2">The sequence shown here is derived from an EMBL/GenBank/DDBJ whole genome shotgun (WGS) entry which is preliminary data.</text>
</comment>
<dbReference type="Pfam" id="PF12802">
    <property type="entry name" value="MarR_2"/>
    <property type="match status" value="1"/>
</dbReference>
<reference evidence="2" key="1">
    <citation type="submission" date="2021-11" db="EMBL/GenBank/DDBJ databases">
        <title>Streptomyces corallinus and Kineosporia corallina sp. nov., two new coral-derived marine actinobacteria.</title>
        <authorList>
            <person name="Buangrab K."/>
            <person name="Sutthacheep M."/>
            <person name="Yeemin T."/>
            <person name="Harunari E."/>
            <person name="Igarashi Y."/>
            <person name="Sripreechasak P."/>
            <person name="Kanchanasin P."/>
            <person name="Tanasupawat S."/>
            <person name="Phongsopitanun W."/>
        </authorList>
    </citation>
    <scope>NUCLEOTIDE SEQUENCE</scope>
    <source>
        <strain evidence="2">JCM 31032</strain>
    </source>
</reference>
<dbReference type="InterPro" id="IPR039422">
    <property type="entry name" value="MarR/SlyA-like"/>
</dbReference>
<dbReference type="InterPro" id="IPR000835">
    <property type="entry name" value="HTH_MarR-typ"/>
</dbReference>
<dbReference type="Proteomes" id="UP001138997">
    <property type="component" value="Unassembled WGS sequence"/>
</dbReference>
<evidence type="ECO:0000313" key="3">
    <source>
        <dbReference type="Proteomes" id="UP001138997"/>
    </source>
</evidence>
<evidence type="ECO:0000259" key="1">
    <source>
        <dbReference type="PROSITE" id="PS50995"/>
    </source>
</evidence>
<proteinExistence type="predicted"/>
<dbReference type="PROSITE" id="PS50995">
    <property type="entry name" value="HTH_MARR_2"/>
    <property type="match status" value="1"/>
</dbReference>
<evidence type="ECO:0000313" key="2">
    <source>
        <dbReference type="EMBL" id="MCD5311701.1"/>
    </source>
</evidence>
<accession>A0A9X1NDE4</accession>
<dbReference type="SUPFAM" id="SSF46785">
    <property type="entry name" value="Winged helix' DNA-binding domain"/>
    <property type="match status" value="1"/>
</dbReference>
<dbReference type="Gene3D" id="1.10.10.10">
    <property type="entry name" value="Winged helix-like DNA-binding domain superfamily/Winged helix DNA-binding domain"/>
    <property type="match status" value="1"/>
</dbReference>
<dbReference type="InterPro" id="IPR036390">
    <property type="entry name" value="WH_DNA-bd_sf"/>
</dbReference>
<protein>
    <submittedName>
        <fullName evidence="2">MarR family winged helix-turn-helix transcriptional regulator</fullName>
    </submittedName>
</protein>
<dbReference type="PANTHER" id="PTHR33164">
    <property type="entry name" value="TRANSCRIPTIONAL REGULATOR, MARR FAMILY"/>
    <property type="match status" value="1"/>
</dbReference>
<dbReference type="InterPro" id="IPR036388">
    <property type="entry name" value="WH-like_DNA-bd_sf"/>
</dbReference>
<dbReference type="AlphaFoldDB" id="A0A9X1NDE4"/>